<proteinExistence type="predicted"/>
<dbReference type="Proteomes" id="UP001145114">
    <property type="component" value="Unassembled WGS sequence"/>
</dbReference>
<name>A0ACC1HP34_9FUNG</name>
<comment type="caution">
    <text evidence="1">The sequence shown here is derived from an EMBL/GenBank/DDBJ whole genome shotgun (WGS) entry which is preliminary data.</text>
</comment>
<gene>
    <name evidence="1" type="ORF">EV182_004416</name>
</gene>
<accession>A0ACC1HP34</accession>
<evidence type="ECO:0000313" key="1">
    <source>
        <dbReference type="EMBL" id="KAJ1678269.1"/>
    </source>
</evidence>
<sequence>MSEFSGVVDELYSARNLFYVGAYEQAINALNALQVSNPEAAVERDVLLRRAQIAQGNADKVLSEVVAARVAADPFALAVRAWALCNAGRANEGLNILNTIVTSGSAPSSPVFAILAALVMTSNGQPGEAVKHLVPYAGKDTECAALIIQAFLLLNRGDLAKKALQDAKGFDNAVVLQLAEAWIKLKTGGIAEANSAYYIFDELAQTTSMHTARLFNGMAVSKFHGGNYAEAKKYLLEALERDPEDPDTLANLIVHAGVTGTAADDKVDYIRYGRIKRRLDIQRYPEGDGY</sequence>
<feature type="non-terminal residue" evidence="1">
    <location>
        <position position="290"/>
    </location>
</feature>
<reference evidence="1" key="1">
    <citation type="submission" date="2022-06" db="EMBL/GenBank/DDBJ databases">
        <title>Phylogenomic reconstructions and comparative analyses of Kickxellomycotina fungi.</title>
        <authorList>
            <person name="Reynolds N.K."/>
            <person name="Stajich J.E."/>
            <person name="Barry K."/>
            <person name="Grigoriev I.V."/>
            <person name="Crous P."/>
            <person name="Smith M.E."/>
        </authorList>
    </citation>
    <scope>NUCLEOTIDE SEQUENCE</scope>
    <source>
        <strain evidence="1">RSA 2271</strain>
    </source>
</reference>
<keyword evidence="2" id="KW-1185">Reference proteome</keyword>
<evidence type="ECO:0000313" key="2">
    <source>
        <dbReference type="Proteomes" id="UP001145114"/>
    </source>
</evidence>
<organism evidence="1 2">
    <name type="scientific">Spiromyces aspiralis</name>
    <dbReference type="NCBI Taxonomy" id="68401"/>
    <lineage>
        <taxon>Eukaryota</taxon>
        <taxon>Fungi</taxon>
        <taxon>Fungi incertae sedis</taxon>
        <taxon>Zoopagomycota</taxon>
        <taxon>Kickxellomycotina</taxon>
        <taxon>Kickxellomycetes</taxon>
        <taxon>Kickxellales</taxon>
        <taxon>Kickxellaceae</taxon>
        <taxon>Spiromyces</taxon>
    </lineage>
</organism>
<dbReference type="EMBL" id="JAMZIH010001348">
    <property type="protein sequence ID" value="KAJ1678269.1"/>
    <property type="molecule type" value="Genomic_DNA"/>
</dbReference>
<protein>
    <submittedName>
        <fullName evidence="1">Uncharacterized protein</fullName>
    </submittedName>
</protein>